<feature type="transmembrane region" description="Helical" evidence="4">
    <location>
        <begin position="838"/>
        <end position="856"/>
    </location>
</feature>
<dbReference type="SUPFAM" id="SSF55961">
    <property type="entry name" value="Bet v1-like"/>
    <property type="match status" value="1"/>
</dbReference>
<feature type="transmembrane region" description="Helical" evidence="4">
    <location>
        <begin position="301"/>
        <end position="322"/>
    </location>
</feature>
<feature type="region of interest" description="Disordered" evidence="3">
    <location>
        <begin position="769"/>
        <end position="789"/>
    </location>
</feature>
<evidence type="ECO:0000313" key="6">
    <source>
        <dbReference type="Proteomes" id="UP001165060"/>
    </source>
</evidence>
<keyword evidence="6" id="KW-1185">Reference proteome</keyword>
<sequence>MRSSVCLDDYSEADQDKLEGTIDALDMIAVAAGVGDDEWQKNECKAYLKRAARLATTPYCSPSSCAPLGFCDSDCVTGRDFCGRLTDYDGVLELVLPGGQFHAVLGGMVGADVLPCTVELLQLVSGGGDDSKICNSSSSTFSNMAFGSTPYVDCLPLSVDDPNIFLRDPSSPSGSCTLSTWDEYDADIAAMEVHNAGLLLNATLAAEEPLPTHPWWRSVVLSALPLVQALLVFLGRVLAKGKEQEENMAAVLDGIQKDSSRLAQNLRFRDYFGISGVFVAVALTAQTCLAVILGFRAEAAGIPAVQVVCLHGIAVFAASKLINAAVYWRSLVEALFDVQEGHVDPLEAWNKIPAAKRLKKWYNANFAIHTGGKYSLLLIIGAEVFELTVQAANANFMAGSLDWPALSFYGTLISTNCIVFGICMLSDERFVSDSVIITVDVVMDACYIMFNILYVSNPASYWAIIVPLALSVNTLFKGFKREGLESVKHTMFKRNVERKNDESKANGTFEYDAIVGLAKRFNAGAENNRREIRPPSGFDEFAPRLFAEDSGDVAADTLTMEFVVPGVSPGQAFTFDHGYTSEEHGGEPDEVLQVFSKTHRVSHVKQSNSTLACCTSRRDFVGDTVWKKLELEDGSNMFLSVSQPCEHPDALHEKEFIRGALHLGRKYEGAAGGTKISLLITIGPGGLFPAAMVNFAIQGQMKARLQSYKKYFLYNTSPDGSIMLGAFPDDENMYNYKFEGEEARGRGGGSAKIREVIRMQSKAGDELVELPEAPAENQRRQARKTAPRTAQKTVLKAIPTLFKKPTLVNLQEIALRDVVKSRVPDALLKDPIKKLRRFLGWFFLLVGVGLVTYVSTRGGRQEKLCEEEFGECVWGQMEPKLYFKDGLLAKSTCGFGVDKNPNEDVWELDVSGCELKELGGWREAFADLEVLDLSDNELAELPGWLEGGGMEKLRELRARNNKLRNFTFVDWRESVSGVNSTTLEVVDLRDNEIAELPYDVMDVEGEGLRLLFDGNPCAEEVDWSGLGKDRLPARMGVGYDNGGFGGSLRVLKMGRNRLDESVFEELMNAGFVNITDLDVSWNELGRIREEVRGQEKLRRLDVSGNSKVGARDLVAAPPDLEMLNASFCGVDDITGEQAVELQDRNVVLHGNPMTEITWFAQNQLTKIPAWLQTLEKVTYADLGYCDVKEIKGDDFPASLEELNIQNQVAGLRLHPDSFEGLSKMRRLDIGTNKLTEDDMHPGLFGGTELEWLVIMGSPDMLNFDAAALFPGSSGQQLGELTLENCGLIGIGGESGTNFHGLLALEQLDLKENNFGDGIAVDAFGGLERLTKLLLDDSGLTFLPARVFSGLLALERLYLHWNVGLALPEGVFSELCSLIFLGLNGAGSNAFTDNAFAGWPYCLRIDGAGGEGVRDMCEAQQDVFVEGSCTDQLCETGDCSACNSEGTCGSYGWFVDEASALEATLMNGASCAADGVAFDGVDDYVDLDDWEWGGAFTIEVHVKPESFNWNSRVLDFGSGPNSDGFLMQSNDEATNGFKLSVRRGSATKWLGGDDFWELEGWTHAVVSVSGASVEVYKNGELVRQHTNWHGPTVLTRTQHWLGRSQWPGDAFFHGSIAYVRMWHGVGLGGADVHALYNDL</sequence>
<dbReference type="SUPFAM" id="SSF49899">
    <property type="entry name" value="Concanavalin A-like lectins/glucanases"/>
    <property type="match status" value="1"/>
</dbReference>
<dbReference type="PANTHER" id="PTHR24366">
    <property type="entry name" value="IG(IMMUNOGLOBULIN) AND LRR(LEUCINE RICH REPEAT) DOMAINS"/>
    <property type="match status" value="1"/>
</dbReference>
<keyword evidence="4" id="KW-0472">Membrane</keyword>
<feature type="transmembrane region" description="Helical" evidence="4">
    <location>
        <begin position="271"/>
        <end position="295"/>
    </location>
</feature>
<keyword evidence="2" id="KW-0677">Repeat</keyword>
<evidence type="ECO:0000256" key="2">
    <source>
        <dbReference type="ARBA" id="ARBA00022737"/>
    </source>
</evidence>
<dbReference type="SUPFAM" id="SSF52058">
    <property type="entry name" value="L domain-like"/>
    <property type="match status" value="2"/>
</dbReference>
<evidence type="ECO:0000313" key="5">
    <source>
        <dbReference type="EMBL" id="GMI24835.1"/>
    </source>
</evidence>
<keyword evidence="4" id="KW-0812">Transmembrane</keyword>
<dbReference type="SMART" id="SM00369">
    <property type="entry name" value="LRR_TYP"/>
    <property type="match status" value="6"/>
</dbReference>
<proteinExistence type="predicted"/>
<reference evidence="5 6" key="1">
    <citation type="journal article" date="2023" name="Commun. Biol.">
        <title>Genome analysis of Parmales, the sister group of diatoms, reveals the evolutionary specialization of diatoms from phago-mixotrophs to photoautotrophs.</title>
        <authorList>
            <person name="Ban H."/>
            <person name="Sato S."/>
            <person name="Yoshikawa S."/>
            <person name="Yamada K."/>
            <person name="Nakamura Y."/>
            <person name="Ichinomiya M."/>
            <person name="Sato N."/>
            <person name="Blanc-Mathieu R."/>
            <person name="Endo H."/>
            <person name="Kuwata A."/>
            <person name="Ogata H."/>
        </authorList>
    </citation>
    <scope>NUCLEOTIDE SEQUENCE [LARGE SCALE GENOMIC DNA]</scope>
</reference>
<evidence type="ECO:0000256" key="4">
    <source>
        <dbReference type="SAM" id="Phobius"/>
    </source>
</evidence>
<dbReference type="InterPro" id="IPR032675">
    <property type="entry name" value="LRR_dom_sf"/>
</dbReference>
<dbReference type="PANTHER" id="PTHR24366:SF96">
    <property type="entry name" value="LEUCINE RICH REPEAT CONTAINING 53"/>
    <property type="match status" value="1"/>
</dbReference>
<dbReference type="Gene3D" id="2.60.120.200">
    <property type="match status" value="1"/>
</dbReference>
<keyword evidence="1" id="KW-0433">Leucine-rich repeat</keyword>
<gene>
    <name evidence="5" type="ORF">TeGR_g6113</name>
</gene>
<dbReference type="InterPro" id="IPR013320">
    <property type="entry name" value="ConA-like_dom_sf"/>
</dbReference>
<protein>
    <submittedName>
        <fullName evidence="5">Uncharacterized protein</fullName>
    </submittedName>
</protein>
<dbReference type="Proteomes" id="UP001165060">
    <property type="component" value="Unassembled WGS sequence"/>
</dbReference>
<dbReference type="Gene3D" id="3.80.10.10">
    <property type="entry name" value="Ribonuclease Inhibitor"/>
    <property type="match status" value="3"/>
</dbReference>
<dbReference type="InterPro" id="IPR001611">
    <property type="entry name" value="Leu-rich_rpt"/>
</dbReference>
<name>A0ABQ6MEH5_9STRA</name>
<evidence type="ECO:0000256" key="3">
    <source>
        <dbReference type="SAM" id="MobiDB-lite"/>
    </source>
</evidence>
<evidence type="ECO:0000256" key="1">
    <source>
        <dbReference type="ARBA" id="ARBA00022614"/>
    </source>
</evidence>
<keyword evidence="4" id="KW-1133">Transmembrane helix</keyword>
<feature type="transmembrane region" description="Helical" evidence="4">
    <location>
        <begin position="405"/>
        <end position="423"/>
    </location>
</feature>
<dbReference type="Gene3D" id="3.30.530.20">
    <property type="match status" value="1"/>
</dbReference>
<dbReference type="Pfam" id="PF13385">
    <property type="entry name" value="Laminin_G_3"/>
    <property type="match status" value="1"/>
</dbReference>
<dbReference type="InterPro" id="IPR003591">
    <property type="entry name" value="Leu-rich_rpt_typical-subtyp"/>
</dbReference>
<dbReference type="PROSITE" id="PS51450">
    <property type="entry name" value="LRR"/>
    <property type="match status" value="1"/>
</dbReference>
<dbReference type="Pfam" id="PF13855">
    <property type="entry name" value="LRR_8"/>
    <property type="match status" value="1"/>
</dbReference>
<dbReference type="EMBL" id="BRYB01000186">
    <property type="protein sequence ID" value="GMI24835.1"/>
    <property type="molecule type" value="Genomic_DNA"/>
</dbReference>
<organism evidence="5 6">
    <name type="scientific">Tetraparma gracilis</name>
    <dbReference type="NCBI Taxonomy" id="2962635"/>
    <lineage>
        <taxon>Eukaryota</taxon>
        <taxon>Sar</taxon>
        <taxon>Stramenopiles</taxon>
        <taxon>Ochrophyta</taxon>
        <taxon>Bolidophyceae</taxon>
        <taxon>Parmales</taxon>
        <taxon>Triparmaceae</taxon>
        <taxon>Tetraparma</taxon>
    </lineage>
</organism>
<comment type="caution">
    <text evidence="5">The sequence shown here is derived from an EMBL/GenBank/DDBJ whole genome shotgun (WGS) entry which is preliminary data.</text>
</comment>
<dbReference type="InterPro" id="IPR023393">
    <property type="entry name" value="START-like_dom_sf"/>
</dbReference>
<accession>A0ABQ6MEH5</accession>
<feature type="transmembrane region" description="Helical" evidence="4">
    <location>
        <begin position="366"/>
        <end position="385"/>
    </location>
</feature>